<proteinExistence type="predicted"/>
<evidence type="ECO:0000256" key="1">
    <source>
        <dbReference type="SAM" id="MobiDB-lite"/>
    </source>
</evidence>
<gene>
    <name evidence="2" type="ORF">GCM10010218_12650</name>
</gene>
<organism evidence="2 3">
    <name type="scientific">Streptomyces mashuensis</name>
    <dbReference type="NCBI Taxonomy" id="33904"/>
    <lineage>
        <taxon>Bacteria</taxon>
        <taxon>Bacillati</taxon>
        <taxon>Actinomycetota</taxon>
        <taxon>Actinomycetes</taxon>
        <taxon>Kitasatosporales</taxon>
        <taxon>Streptomycetaceae</taxon>
        <taxon>Streptomyces</taxon>
    </lineage>
</organism>
<reference evidence="2" key="2">
    <citation type="submission" date="2020-09" db="EMBL/GenBank/DDBJ databases">
        <authorList>
            <person name="Sun Q."/>
            <person name="Ohkuma M."/>
        </authorList>
    </citation>
    <scope>NUCLEOTIDE SEQUENCE</scope>
    <source>
        <strain evidence="2">JCM 4059</strain>
    </source>
</reference>
<dbReference type="Proteomes" id="UP000638313">
    <property type="component" value="Unassembled WGS sequence"/>
</dbReference>
<comment type="caution">
    <text evidence="2">The sequence shown here is derived from an EMBL/GenBank/DDBJ whole genome shotgun (WGS) entry which is preliminary data.</text>
</comment>
<name>A0A919EBA8_9ACTN</name>
<reference evidence="2" key="1">
    <citation type="journal article" date="2014" name="Int. J. Syst. Evol. Microbiol.">
        <title>Complete genome sequence of Corynebacterium casei LMG S-19264T (=DSM 44701T), isolated from a smear-ripened cheese.</title>
        <authorList>
            <consortium name="US DOE Joint Genome Institute (JGI-PGF)"/>
            <person name="Walter F."/>
            <person name="Albersmeier A."/>
            <person name="Kalinowski J."/>
            <person name="Ruckert C."/>
        </authorList>
    </citation>
    <scope>NUCLEOTIDE SEQUENCE</scope>
    <source>
        <strain evidence="2">JCM 4059</strain>
    </source>
</reference>
<evidence type="ECO:0000313" key="3">
    <source>
        <dbReference type="Proteomes" id="UP000638313"/>
    </source>
</evidence>
<protein>
    <recommendedName>
        <fullName evidence="4">DNA (cytosine-5-)-methyltransferase</fullName>
    </recommendedName>
</protein>
<evidence type="ECO:0000313" key="2">
    <source>
        <dbReference type="EMBL" id="GHF33038.1"/>
    </source>
</evidence>
<dbReference type="EMBL" id="BNBD01000002">
    <property type="protein sequence ID" value="GHF33038.1"/>
    <property type="molecule type" value="Genomic_DNA"/>
</dbReference>
<keyword evidence="3" id="KW-1185">Reference proteome</keyword>
<dbReference type="AlphaFoldDB" id="A0A919EBA8"/>
<evidence type="ECO:0008006" key="4">
    <source>
        <dbReference type="Google" id="ProtNLM"/>
    </source>
</evidence>
<sequence length="200" mass="20444">MTYRRAATVRAAGRPPVRQHTAPAEPAGECPSAPLLKTPTAQLAVNGGSQHPDKRREGGHGPTLADEVEHLVPGAAHYGEAPVCRSKAGGGGQLAMPLAAFPGGTRSPAPGEAVWGRYAPTIARWERRLGRAAPPAVDDRGRLAAPFVEWMMGLVPGWVTAVPGLPRAAQFAALGNGVVPAQAAGAVSLLLDRALGDGGA</sequence>
<feature type="region of interest" description="Disordered" evidence="1">
    <location>
        <begin position="1"/>
        <end position="32"/>
    </location>
</feature>
<accession>A0A919EBA8</accession>